<dbReference type="Proteomes" id="UP000025227">
    <property type="component" value="Unplaced"/>
</dbReference>
<evidence type="ECO:0000313" key="1">
    <source>
        <dbReference type="Proteomes" id="UP000025227"/>
    </source>
</evidence>
<reference evidence="2" key="1">
    <citation type="submission" date="2020-12" db="UniProtKB">
        <authorList>
            <consortium name="WormBaseParasite"/>
        </authorList>
    </citation>
    <scope>IDENTIFICATION</scope>
    <source>
        <strain evidence="2">MHco3</strain>
    </source>
</reference>
<dbReference type="AlphaFoldDB" id="A0A7I4YN47"/>
<organism evidence="1 2">
    <name type="scientific">Haemonchus contortus</name>
    <name type="common">Barber pole worm</name>
    <dbReference type="NCBI Taxonomy" id="6289"/>
    <lineage>
        <taxon>Eukaryota</taxon>
        <taxon>Metazoa</taxon>
        <taxon>Ecdysozoa</taxon>
        <taxon>Nematoda</taxon>
        <taxon>Chromadorea</taxon>
        <taxon>Rhabditida</taxon>
        <taxon>Rhabditina</taxon>
        <taxon>Rhabditomorpha</taxon>
        <taxon>Strongyloidea</taxon>
        <taxon>Trichostrongylidae</taxon>
        <taxon>Haemonchus</taxon>
    </lineage>
</organism>
<proteinExistence type="predicted"/>
<accession>A0A7I4YN47</accession>
<sequence length="237" mass="26829">MKRWQISVLDHEFCQADALRDTDSPVSLPVGHILGHVEKIDQTDCMVSTLRGTFPWPPPASHFETVASYLELPEESTSSNGSFNYFLASRQYFFLTFLLRGRGQTSKAAVSVREVAEQSPAPHPVVPAAPACQVQPVNRPTVNTIHNLPTFASPDFAHRLIAGQPCKTCSLFVTEFFLPYLLASEILLELYSYIQTGDYLSFRYARRLFPHIFRDCPDQTRRLLIEELMPLDHAIPF</sequence>
<name>A0A7I4YN47_HAECO</name>
<evidence type="ECO:0000313" key="2">
    <source>
        <dbReference type="WBParaSite" id="HCON_00115430-00001"/>
    </source>
</evidence>
<keyword evidence="1" id="KW-1185">Reference proteome</keyword>
<dbReference type="WBParaSite" id="HCON_00115430-00001">
    <property type="protein sequence ID" value="HCON_00115430-00001"/>
    <property type="gene ID" value="HCON_00115430"/>
</dbReference>
<protein>
    <submittedName>
        <fullName evidence="2">Uncharacterized protein</fullName>
    </submittedName>
</protein>